<feature type="transmembrane region" description="Helical" evidence="1">
    <location>
        <begin position="103"/>
        <end position="123"/>
    </location>
</feature>
<name>A0A285UJ43_9STAP</name>
<sequence length="138" mass="15761">MDIKVKREYNKIDSVTPLIITINGEEVDKIKKGEETTVALPAETAEIGLEPIFERVKPVPVRDGDIVLLSRRKLHYILQFIALFFALAPGLLMIINIEYWPSLIFFLPLVGITFLIDFFMKTYQIEVVGNSKKKGYDS</sequence>
<keyword evidence="3" id="KW-1185">Reference proteome</keyword>
<keyword evidence="1" id="KW-0472">Membrane</keyword>
<dbReference type="OrthoDB" id="2389766at2"/>
<gene>
    <name evidence="2" type="ORF">SAMN05878391_1033</name>
</gene>
<keyword evidence="1" id="KW-1133">Transmembrane helix</keyword>
<reference evidence="3" key="1">
    <citation type="submission" date="2017-08" db="EMBL/GenBank/DDBJ databases">
        <authorList>
            <person name="Varghese N."/>
            <person name="Submissions S."/>
        </authorList>
    </citation>
    <scope>NUCLEOTIDE SEQUENCE [LARGE SCALE GENOMIC DNA]</scope>
    <source>
        <strain evidence="3">DSM 23173</strain>
    </source>
</reference>
<keyword evidence="1" id="KW-0812">Transmembrane</keyword>
<proteinExistence type="predicted"/>
<feature type="transmembrane region" description="Helical" evidence="1">
    <location>
        <begin position="76"/>
        <end position="97"/>
    </location>
</feature>
<evidence type="ECO:0000256" key="1">
    <source>
        <dbReference type="SAM" id="Phobius"/>
    </source>
</evidence>
<dbReference type="Proteomes" id="UP000219412">
    <property type="component" value="Unassembled WGS sequence"/>
</dbReference>
<dbReference type="EMBL" id="OBQF01000002">
    <property type="protein sequence ID" value="SOC40626.1"/>
    <property type="molecule type" value="Genomic_DNA"/>
</dbReference>
<dbReference type="AlphaFoldDB" id="A0A285UJ43"/>
<evidence type="ECO:0000313" key="2">
    <source>
        <dbReference type="EMBL" id="SOC40626.1"/>
    </source>
</evidence>
<accession>A0A285UJ43</accession>
<organism evidence="2 3">
    <name type="scientific">Salinicoccus kekensis</name>
    <dbReference type="NCBI Taxonomy" id="714307"/>
    <lineage>
        <taxon>Bacteria</taxon>
        <taxon>Bacillati</taxon>
        <taxon>Bacillota</taxon>
        <taxon>Bacilli</taxon>
        <taxon>Bacillales</taxon>
        <taxon>Staphylococcaceae</taxon>
        <taxon>Salinicoccus</taxon>
    </lineage>
</organism>
<protein>
    <submittedName>
        <fullName evidence="2">Uncharacterized protein</fullName>
    </submittedName>
</protein>
<dbReference type="RefSeq" id="WP_097039826.1">
    <property type="nucleotide sequence ID" value="NZ_OBQF01000002.1"/>
</dbReference>
<evidence type="ECO:0000313" key="3">
    <source>
        <dbReference type="Proteomes" id="UP000219412"/>
    </source>
</evidence>